<dbReference type="AlphaFoldDB" id="A0A6N2M939"/>
<keyword evidence="6" id="KW-0249">Electron transport</keyword>
<dbReference type="InterPro" id="IPR006593">
    <property type="entry name" value="Cyt_b561/ferric_Rdtase_TM"/>
</dbReference>
<feature type="transmembrane region" description="Helical" evidence="10">
    <location>
        <begin position="926"/>
        <end position="946"/>
    </location>
</feature>
<evidence type="ECO:0000256" key="4">
    <source>
        <dbReference type="ARBA" id="ARBA00022729"/>
    </source>
</evidence>
<feature type="compositionally biased region" description="Polar residues" evidence="9">
    <location>
        <begin position="364"/>
        <end position="374"/>
    </location>
</feature>
<dbReference type="PROSITE" id="PS50836">
    <property type="entry name" value="DOMON"/>
    <property type="match status" value="1"/>
</dbReference>
<keyword evidence="7 10" id="KW-1133">Transmembrane helix</keyword>
<feature type="domain" description="Cytochrome b561" evidence="12">
    <location>
        <begin position="785"/>
        <end position="963"/>
    </location>
</feature>
<feature type="region of interest" description="Disordered" evidence="9">
    <location>
        <begin position="361"/>
        <end position="442"/>
    </location>
</feature>
<dbReference type="InterPro" id="IPR025064">
    <property type="entry name" value="DUF4005"/>
</dbReference>
<organism evidence="13">
    <name type="scientific">Salix viminalis</name>
    <name type="common">Common osier</name>
    <name type="synonym">Basket willow</name>
    <dbReference type="NCBI Taxonomy" id="40686"/>
    <lineage>
        <taxon>Eukaryota</taxon>
        <taxon>Viridiplantae</taxon>
        <taxon>Streptophyta</taxon>
        <taxon>Embryophyta</taxon>
        <taxon>Tracheophyta</taxon>
        <taxon>Spermatophyta</taxon>
        <taxon>Magnoliopsida</taxon>
        <taxon>eudicotyledons</taxon>
        <taxon>Gunneridae</taxon>
        <taxon>Pentapetalae</taxon>
        <taxon>rosids</taxon>
        <taxon>fabids</taxon>
        <taxon>Malpighiales</taxon>
        <taxon>Salicaceae</taxon>
        <taxon>Saliceae</taxon>
        <taxon>Salix</taxon>
    </lineage>
</organism>
<keyword evidence="4" id="KW-0732">Signal</keyword>
<keyword evidence="8 10" id="KW-0472">Membrane</keyword>
<feature type="compositionally biased region" description="Basic residues" evidence="9">
    <location>
        <begin position="32"/>
        <end position="45"/>
    </location>
</feature>
<evidence type="ECO:0000256" key="5">
    <source>
        <dbReference type="ARBA" id="ARBA00022860"/>
    </source>
</evidence>
<dbReference type="SMART" id="SM00015">
    <property type="entry name" value="IQ"/>
    <property type="match status" value="1"/>
</dbReference>
<evidence type="ECO:0000256" key="1">
    <source>
        <dbReference type="ARBA" id="ARBA00004370"/>
    </source>
</evidence>
<dbReference type="PANTHER" id="PTHR23130">
    <property type="entry name" value="CYTOCHROME B561 AND DOMON DOMAIN-CONTAINING PROTEIN"/>
    <property type="match status" value="1"/>
</dbReference>
<evidence type="ECO:0000256" key="2">
    <source>
        <dbReference type="ARBA" id="ARBA00022448"/>
    </source>
</evidence>
<evidence type="ECO:0000256" key="9">
    <source>
        <dbReference type="SAM" id="MobiDB-lite"/>
    </source>
</evidence>
<keyword evidence="3 10" id="KW-0812">Transmembrane</keyword>
<dbReference type="Pfam" id="PF04526">
    <property type="entry name" value="DUF568"/>
    <property type="match status" value="1"/>
</dbReference>
<evidence type="ECO:0000259" key="12">
    <source>
        <dbReference type="PROSITE" id="PS50939"/>
    </source>
</evidence>
<feature type="compositionally biased region" description="Polar residues" evidence="9">
    <location>
        <begin position="427"/>
        <end position="442"/>
    </location>
</feature>
<dbReference type="SMART" id="SM00665">
    <property type="entry name" value="B561"/>
    <property type="match status" value="1"/>
</dbReference>
<dbReference type="EMBL" id="CAADRP010001597">
    <property type="protein sequence ID" value="VFU44324.1"/>
    <property type="molecule type" value="Genomic_DNA"/>
</dbReference>
<dbReference type="Pfam" id="PF00612">
    <property type="entry name" value="IQ"/>
    <property type="match status" value="1"/>
</dbReference>
<dbReference type="PROSITE" id="PS50939">
    <property type="entry name" value="CYTOCHROME_B561"/>
    <property type="match status" value="1"/>
</dbReference>
<evidence type="ECO:0000256" key="7">
    <source>
        <dbReference type="ARBA" id="ARBA00022989"/>
    </source>
</evidence>
<dbReference type="Pfam" id="PF03188">
    <property type="entry name" value="Cytochrom_B561"/>
    <property type="match status" value="1"/>
</dbReference>
<feature type="compositionally biased region" description="Basic and acidic residues" evidence="9">
    <location>
        <begin position="18"/>
        <end position="31"/>
    </location>
</feature>
<evidence type="ECO:0000256" key="6">
    <source>
        <dbReference type="ARBA" id="ARBA00022982"/>
    </source>
</evidence>
<dbReference type="InterPro" id="IPR045265">
    <property type="entry name" value="AIR12_DOMON"/>
</dbReference>
<dbReference type="CDD" id="cd23767">
    <property type="entry name" value="IQCD"/>
    <property type="match status" value="1"/>
</dbReference>
<feature type="compositionally biased region" description="Low complexity" evidence="9">
    <location>
        <begin position="523"/>
        <end position="532"/>
    </location>
</feature>
<feature type="region of interest" description="Disordered" evidence="9">
    <location>
        <begin position="259"/>
        <end position="293"/>
    </location>
</feature>
<feature type="domain" description="DOMON" evidence="11">
    <location>
        <begin position="681"/>
        <end position="795"/>
    </location>
</feature>
<feature type="transmembrane region" description="Helical" evidence="10">
    <location>
        <begin position="855"/>
        <end position="876"/>
    </location>
</feature>
<dbReference type="CDD" id="cd08760">
    <property type="entry name" value="Cyt_b561_FRRS1_like"/>
    <property type="match status" value="1"/>
</dbReference>
<dbReference type="InterPro" id="IPR000048">
    <property type="entry name" value="IQ_motif_EF-hand-BS"/>
</dbReference>
<feature type="region of interest" description="Disordered" evidence="9">
    <location>
        <begin position="521"/>
        <end position="554"/>
    </location>
</feature>
<feature type="transmembrane region" description="Helical" evidence="10">
    <location>
        <begin position="823"/>
        <end position="843"/>
    </location>
</feature>
<gene>
    <name evidence="13" type="ORF">SVIM_LOCUS271828</name>
</gene>
<reference evidence="13" key="1">
    <citation type="submission" date="2019-03" db="EMBL/GenBank/DDBJ databases">
        <authorList>
            <person name="Mank J."/>
            <person name="Almeida P."/>
        </authorList>
    </citation>
    <scope>NUCLEOTIDE SEQUENCE</scope>
    <source>
        <strain evidence="13">78183</strain>
    </source>
</reference>
<feature type="compositionally biased region" description="Basic and acidic residues" evidence="9">
    <location>
        <begin position="482"/>
        <end position="495"/>
    </location>
</feature>
<dbReference type="PROSITE" id="PS50096">
    <property type="entry name" value="IQ"/>
    <property type="match status" value="1"/>
</dbReference>
<evidence type="ECO:0008006" key="14">
    <source>
        <dbReference type="Google" id="ProtNLM"/>
    </source>
</evidence>
<dbReference type="Pfam" id="PF13178">
    <property type="entry name" value="DUF4005"/>
    <property type="match status" value="1"/>
</dbReference>
<proteinExistence type="predicted"/>
<comment type="subcellular location">
    <subcellularLocation>
        <location evidence="1">Membrane</location>
    </subcellularLocation>
</comment>
<feature type="transmembrane region" description="Helical" evidence="10">
    <location>
        <begin position="896"/>
        <end position="914"/>
    </location>
</feature>
<keyword evidence="5" id="KW-0112">Calmodulin-binding</keyword>
<protein>
    <recommendedName>
        <fullName evidence="14">Cytochrome b561 domain-containing protein</fullName>
    </recommendedName>
</protein>
<evidence type="ECO:0000256" key="3">
    <source>
        <dbReference type="ARBA" id="ARBA00022692"/>
    </source>
</evidence>
<feature type="region of interest" description="Disordered" evidence="9">
    <location>
        <begin position="74"/>
        <end position="172"/>
    </location>
</feature>
<keyword evidence="2" id="KW-0813">Transport</keyword>
<evidence type="ECO:0000313" key="13">
    <source>
        <dbReference type="EMBL" id="VFU44324.1"/>
    </source>
</evidence>
<feature type="compositionally biased region" description="Polar residues" evidence="9">
    <location>
        <begin position="541"/>
        <end position="554"/>
    </location>
</feature>
<evidence type="ECO:0000256" key="8">
    <source>
        <dbReference type="ARBA" id="ARBA00023136"/>
    </source>
</evidence>
<feature type="region of interest" description="Disordered" evidence="9">
    <location>
        <begin position="475"/>
        <end position="509"/>
    </location>
</feature>
<accession>A0A6N2M939</accession>
<dbReference type="CDD" id="cd09629">
    <property type="entry name" value="DOMON_CIL1_like"/>
    <property type="match status" value="1"/>
</dbReference>
<dbReference type="Gene3D" id="1.20.120.1770">
    <property type="match status" value="1"/>
</dbReference>
<name>A0A6N2M939_SALVM</name>
<feature type="region of interest" description="Disordered" evidence="9">
    <location>
        <begin position="18"/>
        <end position="52"/>
    </location>
</feature>
<evidence type="ECO:0000259" key="11">
    <source>
        <dbReference type="PROSITE" id="PS50836"/>
    </source>
</evidence>
<dbReference type="PANTHER" id="PTHR23130:SF167">
    <property type="entry name" value="CYTOCHROME B561 AND DOMON DOMAIN-CONTAINING PROTEIN"/>
    <property type="match status" value="1"/>
</dbReference>
<dbReference type="InterPro" id="IPR005018">
    <property type="entry name" value="DOMON_domain"/>
</dbReference>
<dbReference type="GO" id="GO:0016020">
    <property type="term" value="C:membrane"/>
    <property type="evidence" value="ECO:0007669"/>
    <property type="project" value="UniProtKB-SubCell"/>
</dbReference>
<feature type="compositionally biased region" description="Polar residues" evidence="9">
    <location>
        <begin position="405"/>
        <end position="417"/>
    </location>
</feature>
<dbReference type="Gene3D" id="1.20.5.190">
    <property type="match status" value="1"/>
</dbReference>
<dbReference type="GO" id="GO:0005516">
    <property type="term" value="F:calmodulin binding"/>
    <property type="evidence" value="ECO:0007669"/>
    <property type="project" value="UniProtKB-KW"/>
</dbReference>
<sequence length="963" mass="107800">MGKKGSWFSAIKRVFSSHSKDKLANESDKRSTKDKKKKGLGKLRHGNTTSFIPLFRAPSSIEKILDEAERENKLIFRPQTPPEELTTPPYVPPRAASPRVASQRVTSPRAASPRVASERVTSPRATSPRVASERVTSPKAASERVTSPRAASPRVTSPREAAPRVTSLRAASPSNIQRHKEIYHRPEPTLRNHHASATKIQAAYRGYVARRSFRALKGLGRLQGVMRGQNVERAMKHMQLVVRVQSQIQSRRIQMLENQARRQAQNKNDKEVDSTLGKWGQMSEAGNNEDWDDSVLTKEQIDARLQRRVDAVVKRQRAMAYAYSHQLWKANPKSDQSALMDIRSNGFPWWWNWLERQLPPTNPPESQALKNFQLTPPRPRSEMKASPRPPSRNQKQQHPGFDNMDTPTPRSSKSTAFMPTRRARTPLQRTPQANSPSLSKYSISRASAANSPFNLPLKDDDSLMSCPPFSMPNYMSPTASARAKERANSNPKERFPGTPTSENRRLSFPLTPSIGSFKWNKGSSFTSKDSSSQRGLDRHQSLQSMGNLSVDSTVSMPATRKPFNRFNSDAEIMERQIGNDYVNEQDLLKEKHMTGFGLLETFSSSLYGKYYVPEIIQASAWQSLAITDLFSQPNLLLKHGPFCDFIIAISFLRHACQQQPCATYKFLNNKHFSSCSDLPVLSSSLHWNYHPLSNRVDVAFRHTGVTDRRWIAWALNPTSGGMIGSQAIVSFQRTDGSLAVYTSPITSYGTRLEQGNLSFPVSDLSATNQNNEMIIYASLELHGNISTVNHLWQAGPMSENTPMMHSAGRVKATRSSSATLKNVHGILNTVSWGILMPIGAVIARYLKRFESADPLWFYLHVSCQMLAYILGGLSGFGTGILLGTRSPGMEHSCHKIIGIVLFCLATVQVFGGLVRPDKDSKYRPFFNWFHFLAGCSTLILSIFNIYKGFDLLHAANFGGCYSV</sequence>
<evidence type="ECO:0000256" key="10">
    <source>
        <dbReference type="SAM" id="Phobius"/>
    </source>
</evidence>